<evidence type="ECO:0000256" key="2">
    <source>
        <dbReference type="SAM" id="Phobius"/>
    </source>
</evidence>
<feature type="domain" description="Peptidase M56" evidence="3">
    <location>
        <begin position="22"/>
        <end position="338"/>
    </location>
</feature>
<dbReference type="Gene3D" id="3.30.2010.10">
    <property type="entry name" value="Metalloproteases ('zincins'), catalytic domain"/>
    <property type="match status" value="1"/>
</dbReference>
<dbReference type="Pfam" id="PF05569">
    <property type="entry name" value="Peptidase_M56"/>
    <property type="match status" value="1"/>
</dbReference>
<proteinExistence type="predicted"/>
<sequence length="984" mass="111253">MIDFFQQISETWSTWMLAAGWQAALLAGFVFVLLFLLRRWISAPLRYAILLVVLLKFATPPFMTLSTGFFSQSSAMHQQVVRVPPIYSVETILLTEDNSSSAVRGEVQNSESAENIQTKETIPQPAASPAPVVQKHSATAKFSWSAFWMCLYVGGVVCAVVVLMRRYTAVRRIVRSSALQESGTLHAEIARIAGLLNMKTTPALRLSDETDGPFAIGTWHPTIVLPRGLAEELQADQLTIVLAHELAHVRRRDLLVGWFETLVSIVWWFHPALWWLRRSLRQTREDCCDDLLLARELAQPERYCETLIEAASRQHSRLAEPLVLGFVHREHPTARRIRRLMDASLFRADRLRYPALFLVVLIALIMLPGIQPEKQPVTSTTLEGIGGWRNLPFQLDKKEEAVLEECKQLSQTYFHMRSDKRVFNDPETRDKLTAILKQNPQCFYAQYLLGTWYRLQGNREEAQRLIQQSLEKAPVVLTQTYKLGTGKPAAGIEVSAITIECNRVKDHYLDPSLNLQYVGLITDANGSVQLPVFDTVFRTSSQSYPEEYQAEFQNLGWFESKSRQGTLPDVLVWKTWSRPRDFTRTAAESNWLKDAVGTRSLELDLDENRYAIGSVSRGQADSSFISEDGKGQTVKSTSGPLPELSNASYMDHALIELVSPAESQFDLEQVNVLDSQTKVPLRSFQYGAGFTWDDPRRFHLFSLWERLPKTVDLVLKVYNYEADHFRYKIPAQVGATMQHAGATLEIKYLAAGNHIGWSSNTGFYGEAQNRQNTSETIIDLIQGENLKATLWVVSKSGRRIKLDRGGWSSGNVGTPPIRIMLPLDEIDYFELLPNVAAQTIYFEKLQLPTRETPLDQQVPEIVFPVQGQARKFISHVLSPLLVHFESQRGNLYSGMSSSTQTFEFQERAPADQNSQNQSTVSWYYYANVELKHRIEVVATDDARNSSGSGSNCSSGWGDAGYRIRKLPLEQIDSVRMKTLSQPAD</sequence>
<keyword evidence="2" id="KW-0472">Membrane</keyword>
<dbReference type="AlphaFoldDB" id="A0A517WFX0"/>
<keyword evidence="2" id="KW-1133">Transmembrane helix</keyword>
<evidence type="ECO:0000313" key="5">
    <source>
        <dbReference type="Proteomes" id="UP000320722"/>
    </source>
</evidence>
<feature type="compositionally biased region" description="Polar residues" evidence="1">
    <location>
        <begin position="105"/>
        <end position="121"/>
    </location>
</feature>
<reference evidence="4 5" key="1">
    <citation type="submission" date="2019-02" db="EMBL/GenBank/DDBJ databases">
        <title>Deep-cultivation of Planctomycetes and their phenomic and genomic characterization uncovers novel biology.</title>
        <authorList>
            <person name="Wiegand S."/>
            <person name="Jogler M."/>
            <person name="Boedeker C."/>
            <person name="Pinto D."/>
            <person name="Vollmers J."/>
            <person name="Rivas-Marin E."/>
            <person name="Kohn T."/>
            <person name="Peeters S.H."/>
            <person name="Heuer A."/>
            <person name="Rast P."/>
            <person name="Oberbeckmann S."/>
            <person name="Bunk B."/>
            <person name="Jeske O."/>
            <person name="Meyerdierks A."/>
            <person name="Storesund J.E."/>
            <person name="Kallscheuer N."/>
            <person name="Luecker S."/>
            <person name="Lage O.M."/>
            <person name="Pohl T."/>
            <person name="Merkel B.J."/>
            <person name="Hornburger P."/>
            <person name="Mueller R.-W."/>
            <person name="Bruemmer F."/>
            <person name="Labrenz M."/>
            <person name="Spormann A.M."/>
            <person name="Op den Camp H."/>
            <person name="Overmann J."/>
            <person name="Amann R."/>
            <person name="Jetten M.S.M."/>
            <person name="Mascher T."/>
            <person name="Medema M.H."/>
            <person name="Devos D.P."/>
            <person name="Kaster A.-K."/>
            <person name="Ovreas L."/>
            <person name="Rohde M."/>
            <person name="Galperin M.Y."/>
            <person name="Jogler C."/>
        </authorList>
    </citation>
    <scope>NUCLEOTIDE SEQUENCE [LARGE SCALE GENOMIC DNA]</scope>
    <source>
        <strain evidence="4 5">V6</strain>
    </source>
</reference>
<dbReference type="InterPro" id="IPR008756">
    <property type="entry name" value="Peptidase_M56"/>
</dbReference>
<gene>
    <name evidence="4" type="primary">blaR1_3</name>
    <name evidence="4" type="ORF">V6x_38500</name>
</gene>
<dbReference type="InterPro" id="IPR052173">
    <property type="entry name" value="Beta-lactam_resp_regulator"/>
</dbReference>
<feature type="region of interest" description="Disordered" evidence="1">
    <location>
        <begin position="105"/>
        <end position="129"/>
    </location>
</feature>
<protein>
    <submittedName>
        <fullName evidence="4">Regulatory protein BlaR1</fullName>
    </submittedName>
</protein>
<feature type="transmembrane region" description="Helical" evidence="2">
    <location>
        <begin position="142"/>
        <end position="163"/>
    </location>
</feature>
<dbReference type="CDD" id="cd07341">
    <property type="entry name" value="M56_BlaR1_MecR1_like"/>
    <property type="match status" value="1"/>
</dbReference>
<dbReference type="PANTHER" id="PTHR34978">
    <property type="entry name" value="POSSIBLE SENSOR-TRANSDUCER PROTEIN BLAR"/>
    <property type="match status" value="1"/>
</dbReference>
<dbReference type="PANTHER" id="PTHR34978:SF3">
    <property type="entry name" value="SLR0241 PROTEIN"/>
    <property type="match status" value="1"/>
</dbReference>
<dbReference type="EMBL" id="CP036347">
    <property type="protein sequence ID" value="QDU04123.1"/>
    <property type="molecule type" value="Genomic_DNA"/>
</dbReference>
<evidence type="ECO:0000256" key="1">
    <source>
        <dbReference type="SAM" id="MobiDB-lite"/>
    </source>
</evidence>
<feature type="transmembrane region" description="Helical" evidence="2">
    <location>
        <begin position="49"/>
        <end position="70"/>
    </location>
</feature>
<name>A0A517WFX0_9PLAN</name>
<keyword evidence="2" id="KW-0812">Transmembrane</keyword>
<dbReference type="RefSeq" id="WP_145041921.1">
    <property type="nucleotide sequence ID" value="NZ_CP036347.1"/>
</dbReference>
<evidence type="ECO:0000259" key="3">
    <source>
        <dbReference type="Pfam" id="PF05569"/>
    </source>
</evidence>
<feature type="transmembrane region" description="Helical" evidence="2">
    <location>
        <begin position="12"/>
        <end position="37"/>
    </location>
</feature>
<evidence type="ECO:0000313" key="4">
    <source>
        <dbReference type="EMBL" id="QDU04123.1"/>
    </source>
</evidence>
<accession>A0A517WFX0</accession>
<dbReference type="Proteomes" id="UP000320722">
    <property type="component" value="Chromosome"/>
</dbReference>
<organism evidence="4 5">
    <name type="scientific">Gimesia chilikensis</name>
    <dbReference type="NCBI Taxonomy" id="2605989"/>
    <lineage>
        <taxon>Bacteria</taxon>
        <taxon>Pseudomonadati</taxon>
        <taxon>Planctomycetota</taxon>
        <taxon>Planctomycetia</taxon>
        <taxon>Planctomycetales</taxon>
        <taxon>Planctomycetaceae</taxon>
        <taxon>Gimesia</taxon>
    </lineage>
</organism>